<dbReference type="Proteomes" id="UP000426010">
    <property type="component" value="Segment"/>
</dbReference>
<keyword evidence="2" id="KW-0238">DNA-binding</keyword>
<dbReference type="GO" id="GO:0003677">
    <property type="term" value="F:DNA binding"/>
    <property type="evidence" value="ECO:0007669"/>
    <property type="project" value="UniProtKB-KW"/>
</dbReference>
<dbReference type="EMBL" id="MN586053">
    <property type="protein sequence ID" value="QGJ96480.1"/>
    <property type="molecule type" value="Genomic_DNA"/>
</dbReference>
<evidence type="ECO:0000313" key="2">
    <source>
        <dbReference type="EMBL" id="QGJ96480.1"/>
    </source>
</evidence>
<gene>
    <name evidence="2" type="primary">41</name>
    <name evidence="2" type="ORF">SEA_BEATUSCOMEDENTI_41</name>
</gene>
<name>A0A649VV14_9CAUD</name>
<reference evidence="2 3" key="1">
    <citation type="submission" date="2019-10" db="EMBL/GenBank/DDBJ databases">
        <authorList>
            <person name="Roscher J.E."/>
            <person name="Garlena R.A."/>
            <person name="Russell D.A."/>
            <person name="Pope W.H."/>
            <person name="Jacobs-Sera D."/>
            <person name="Hatfull G.F."/>
        </authorList>
    </citation>
    <scope>NUCLEOTIDE SEQUENCE [LARGE SCALE GENOMIC DNA]</scope>
</reference>
<feature type="region of interest" description="Disordered" evidence="1">
    <location>
        <begin position="96"/>
        <end position="141"/>
    </location>
</feature>
<organism evidence="2 3">
    <name type="scientific">Arthrobacter phage BeatusComedenti</name>
    <dbReference type="NCBI Taxonomy" id="2656523"/>
    <lineage>
        <taxon>Viruses</taxon>
        <taxon>Duplodnaviria</taxon>
        <taxon>Heunggongvirae</taxon>
        <taxon>Uroviricota</taxon>
        <taxon>Caudoviricetes</taxon>
        <taxon>Kelleziovirus</taxon>
        <taxon>Kelleziovirus kitkat</taxon>
    </lineage>
</organism>
<evidence type="ECO:0000256" key="1">
    <source>
        <dbReference type="SAM" id="MobiDB-lite"/>
    </source>
</evidence>
<sequence length="314" mass="35623">MTEIVNRRPEYDFVMVPNSIARDKRLKRFARSLLIEIMSHADGFVITEAYLVKSGKEGRDAVRKGLSELEDLGYLKRETIRTDGKFNGVRYVTCIAPSPENPSTGKPVPENPTLKKTKEENKKEETLPPVESPLSDAPLTDEQRKQLDIIDKLTSRLAWWVAKNTGSIEKPAGQRWKQACRRMIELDQRDPREMWHVLNWCQQDEFWQGNVQSFDTFRKQYGKLVVKWRTNPANGQTRKLTNAEQGAALIRRMEEEESKGSAQAALLGIESLGTTNEHERSIEGTDVRFELGWEAGVATDSGDVGTWPASMGDS</sequence>
<feature type="compositionally biased region" description="Basic and acidic residues" evidence="1">
    <location>
        <begin position="116"/>
        <end position="126"/>
    </location>
</feature>
<proteinExistence type="predicted"/>
<accession>A0A649VV14</accession>
<evidence type="ECO:0000313" key="3">
    <source>
        <dbReference type="Proteomes" id="UP000426010"/>
    </source>
</evidence>
<protein>
    <submittedName>
        <fullName evidence="2">Helix-turn-helix DNA-binding domain protein</fullName>
    </submittedName>
</protein>